<sequence length="77" mass="8188">MDRVALLGPATCVPGELAAPAGGAPRQSAFHLTRARSNHAPRVMVRPDDVPGRPGHLTHRHFRHGSRLHATACLADA</sequence>
<dbReference type="Proteomes" id="UP000000768">
    <property type="component" value="Chromosome 3"/>
</dbReference>
<reference evidence="1 2" key="1">
    <citation type="journal article" date="2009" name="Nature">
        <title>The Sorghum bicolor genome and the diversification of grasses.</title>
        <authorList>
            <person name="Paterson A.H."/>
            <person name="Bowers J.E."/>
            <person name="Bruggmann R."/>
            <person name="Dubchak I."/>
            <person name="Grimwood J."/>
            <person name="Gundlach H."/>
            <person name="Haberer G."/>
            <person name="Hellsten U."/>
            <person name="Mitros T."/>
            <person name="Poliakov A."/>
            <person name="Schmutz J."/>
            <person name="Spannagl M."/>
            <person name="Tang H."/>
            <person name="Wang X."/>
            <person name="Wicker T."/>
            <person name="Bharti A.K."/>
            <person name="Chapman J."/>
            <person name="Feltus F.A."/>
            <person name="Gowik U."/>
            <person name="Grigoriev I.V."/>
            <person name="Lyons E."/>
            <person name="Maher C.A."/>
            <person name="Martis M."/>
            <person name="Narechania A."/>
            <person name="Otillar R.P."/>
            <person name="Penning B.W."/>
            <person name="Salamov A.A."/>
            <person name="Wang Y."/>
            <person name="Zhang L."/>
            <person name="Carpita N.C."/>
            <person name="Freeling M."/>
            <person name="Gingle A.R."/>
            <person name="Hash C.T."/>
            <person name="Keller B."/>
            <person name="Klein P."/>
            <person name="Kresovich S."/>
            <person name="McCann M.C."/>
            <person name="Ming R."/>
            <person name="Peterson D.G."/>
            <person name="Mehboob-ur-Rahman"/>
            <person name="Ware D."/>
            <person name="Westhoff P."/>
            <person name="Mayer K.F."/>
            <person name="Messing J."/>
            <person name="Rokhsar D.S."/>
        </authorList>
    </citation>
    <scope>NUCLEOTIDE SEQUENCE [LARGE SCALE GENOMIC DNA]</scope>
    <source>
        <strain evidence="2">cv. BTx623</strain>
    </source>
</reference>
<dbReference type="Gramene" id="OQU86228">
    <property type="protein sequence ID" value="OQU86228"/>
    <property type="gene ID" value="SORBI_3003G050350"/>
</dbReference>
<proteinExistence type="predicted"/>
<dbReference type="InParanoid" id="A0A1W0VVR3"/>
<gene>
    <name evidence="1" type="ORF">SORBI_3003G050350</name>
</gene>
<evidence type="ECO:0000313" key="2">
    <source>
        <dbReference type="Proteomes" id="UP000000768"/>
    </source>
</evidence>
<protein>
    <submittedName>
        <fullName evidence="1">Uncharacterized protein</fullName>
    </submittedName>
</protein>
<reference evidence="2" key="2">
    <citation type="journal article" date="2018" name="Plant J.">
        <title>The Sorghum bicolor reference genome: improved assembly, gene annotations, a transcriptome atlas, and signatures of genome organization.</title>
        <authorList>
            <person name="McCormick R.F."/>
            <person name="Truong S.K."/>
            <person name="Sreedasyam A."/>
            <person name="Jenkins J."/>
            <person name="Shu S."/>
            <person name="Sims D."/>
            <person name="Kennedy M."/>
            <person name="Amirebrahimi M."/>
            <person name="Weers B.D."/>
            <person name="McKinley B."/>
            <person name="Mattison A."/>
            <person name="Morishige D.T."/>
            <person name="Grimwood J."/>
            <person name="Schmutz J."/>
            <person name="Mullet J.E."/>
        </authorList>
    </citation>
    <scope>NUCLEOTIDE SEQUENCE [LARGE SCALE GENOMIC DNA]</scope>
    <source>
        <strain evidence="2">cv. BTx623</strain>
    </source>
</reference>
<dbReference type="EMBL" id="CM000762">
    <property type="protein sequence ID" value="OQU86228.1"/>
    <property type="molecule type" value="Genomic_DNA"/>
</dbReference>
<keyword evidence="2" id="KW-1185">Reference proteome</keyword>
<dbReference type="AlphaFoldDB" id="A0A1W0VVR3"/>
<accession>A0A1W0VVR3</accession>
<evidence type="ECO:0000313" key="1">
    <source>
        <dbReference type="EMBL" id="OQU86228.1"/>
    </source>
</evidence>
<organism evidence="1 2">
    <name type="scientific">Sorghum bicolor</name>
    <name type="common">Sorghum</name>
    <name type="synonym">Sorghum vulgare</name>
    <dbReference type="NCBI Taxonomy" id="4558"/>
    <lineage>
        <taxon>Eukaryota</taxon>
        <taxon>Viridiplantae</taxon>
        <taxon>Streptophyta</taxon>
        <taxon>Embryophyta</taxon>
        <taxon>Tracheophyta</taxon>
        <taxon>Spermatophyta</taxon>
        <taxon>Magnoliopsida</taxon>
        <taxon>Liliopsida</taxon>
        <taxon>Poales</taxon>
        <taxon>Poaceae</taxon>
        <taxon>PACMAD clade</taxon>
        <taxon>Panicoideae</taxon>
        <taxon>Andropogonodae</taxon>
        <taxon>Andropogoneae</taxon>
        <taxon>Sorghinae</taxon>
        <taxon>Sorghum</taxon>
    </lineage>
</organism>
<name>A0A1W0VVR3_SORBI</name>